<keyword evidence="1" id="KW-0812">Transmembrane</keyword>
<protein>
    <recommendedName>
        <fullName evidence="4">DUF4825 domain-containing protein</fullName>
    </recommendedName>
</protein>
<dbReference type="RefSeq" id="WP_318062397.1">
    <property type="nucleotide sequence ID" value="NZ_JAWONS010000011.1"/>
</dbReference>
<sequence>MKSKIITYRLAVTASIILVLILLIYLNIISFNKDHHKINVTTNTEDYGDFRGFRGFSNLDIFPEKLLKSAQNINFYYNDDSSPIFDDSCQIYLKCSYNEREYISEIQRLKSINEKYQGIEQKTWEDNENFKLPAVVAIYNNNHCYEYALLDESNLSIIYIFLQFIYKDKIIFDNNFLPNNYVNPDDIIDNSKEGLSIYLFPQLNGDKHGTYGKWLEVEK</sequence>
<dbReference type="Proteomes" id="UP001276854">
    <property type="component" value="Unassembled WGS sequence"/>
</dbReference>
<evidence type="ECO:0008006" key="4">
    <source>
        <dbReference type="Google" id="ProtNLM"/>
    </source>
</evidence>
<dbReference type="EMBL" id="JAWONS010000011">
    <property type="protein sequence ID" value="MDW2796122.1"/>
    <property type="molecule type" value="Genomic_DNA"/>
</dbReference>
<keyword evidence="1" id="KW-0472">Membrane</keyword>
<evidence type="ECO:0000313" key="3">
    <source>
        <dbReference type="Proteomes" id="UP001276854"/>
    </source>
</evidence>
<proteinExistence type="predicted"/>
<evidence type="ECO:0000256" key="1">
    <source>
        <dbReference type="SAM" id="Phobius"/>
    </source>
</evidence>
<name>A0ABU4GIN3_9CLOT</name>
<keyword evidence="3" id="KW-1185">Reference proteome</keyword>
<organism evidence="2 3">
    <name type="scientific">Clostridium boliviensis</name>
    <dbReference type="NCBI Taxonomy" id="318465"/>
    <lineage>
        <taxon>Bacteria</taxon>
        <taxon>Bacillati</taxon>
        <taxon>Bacillota</taxon>
        <taxon>Clostridia</taxon>
        <taxon>Eubacteriales</taxon>
        <taxon>Clostridiaceae</taxon>
        <taxon>Clostridium</taxon>
    </lineage>
</organism>
<reference evidence="2 3" key="1">
    <citation type="submission" date="2023-10" db="EMBL/GenBank/DDBJ databases">
        <title>A novel Glycoside Hydrolase 43-Like Enzyme from Clostrdium boliviensis is an Endo-xylanase, and a Candidate for Xylooligosaccharides Production from Different Xylan Substrates.</title>
        <authorList>
            <person name="Alvarez M.T."/>
            <person name="Rocabado-Villegas L.R."/>
            <person name="Salas-Veizaga D.M."/>
            <person name="Linares-Pasten J.A."/>
            <person name="Gudmundsdottir E.E."/>
            <person name="Hreggvidsson G.O."/>
            <person name="Adlercreutz P."/>
            <person name="Nordberg Karlsson E."/>
        </authorList>
    </citation>
    <scope>NUCLEOTIDE SEQUENCE [LARGE SCALE GENOMIC DNA]</scope>
    <source>
        <strain evidence="2 3">E-1</strain>
    </source>
</reference>
<gene>
    <name evidence="2" type="ORF">RZO55_00785</name>
</gene>
<feature type="transmembrane region" description="Helical" evidence="1">
    <location>
        <begin position="6"/>
        <end position="28"/>
    </location>
</feature>
<comment type="caution">
    <text evidence="2">The sequence shown here is derived from an EMBL/GenBank/DDBJ whole genome shotgun (WGS) entry which is preliminary data.</text>
</comment>
<evidence type="ECO:0000313" key="2">
    <source>
        <dbReference type="EMBL" id="MDW2796122.1"/>
    </source>
</evidence>
<accession>A0ABU4GIN3</accession>
<keyword evidence="1" id="KW-1133">Transmembrane helix</keyword>